<sequence length="29" mass="3232">MGYAVLHFKKALGNDAAIKRIEDAEKLND</sequence>
<evidence type="ECO:0000313" key="1">
    <source>
        <dbReference type="EMBL" id="KAA6328225.1"/>
    </source>
</evidence>
<gene>
    <name evidence="1" type="ORF">EZS27_022855</name>
</gene>
<comment type="caution">
    <text evidence="1">The sequence shown here is derived from an EMBL/GenBank/DDBJ whole genome shotgun (WGS) entry which is preliminary data.</text>
</comment>
<organism evidence="1">
    <name type="scientific">termite gut metagenome</name>
    <dbReference type="NCBI Taxonomy" id="433724"/>
    <lineage>
        <taxon>unclassified sequences</taxon>
        <taxon>metagenomes</taxon>
        <taxon>organismal metagenomes</taxon>
    </lineage>
</organism>
<dbReference type="EMBL" id="SNRY01001855">
    <property type="protein sequence ID" value="KAA6328225.1"/>
    <property type="molecule type" value="Genomic_DNA"/>
</dbReference>
<reference evidence="1" key="1">
    <citation type="submission" date="2019-03" db="EMBL/GenBank/DDBJ databases">
        <title>Single cell metagenomics reveals metabolic interactions within the superorganism composed of flagellate Streblomastix strix and complex community of Bacteroidetes bacteria on its surface.</title>
        <authorList>
            <person name="Treitli S.C."/>
            <person name="Kolisko M."/>
            <person name="Husnik F."/>
            <person name="Keeling P."/>
            <person name="Hampl V."/>
        </authorList>
    </citation>
    <scope>NUCLEOTIDE SEQUENCE</scope>
    <source>
        <strain evidence="1">STM</strain>
    </source>
</reference>
<proteinExistence type="predicted"/>
<name>A0A5J4R3X4_9ZZZZ</name>
<dbReference type="AlphaFoldDB" id="A0A5J4R3X4"/>
<accession>A0A5J4R3X4</accession>
<protein>
    <submittedName>
        <fullName evidence="1">Uncharacterized protein</fullName>
    </submittedName>
</protein>